<comment type="caution">
    <text evidence="4">The sequence shown here is derived from an EMBL/GenBank/DDBJ whole genome shotgun (WGS) entry which is preliminary data.</text>
</comment>
<dbReference type="InterPro" id="IPR039261">
    <property type="entry name" value="FNR_nucleotide-bd"/>
</dbReference>
<dbReference type="Pfam" id="PF00111">
    <property type="entry name" value="Fer2"/>
    <property type="match status" value="1"/>
</dbReference>
<dbReference type="Gene3D" id="3.40.50.80">
    <property type="entry name" value="Nucleotide-binding domain of ferredoxin-NADP reductase (FNR) module"/>
    <property type="match status" value="1"/>
</dbReference>
<dbReference type="InterPro" id="IPR001433">
    <property type="entry name" value="OxRdtase_FAD/NAD-bd"/>
</dbReference>
<dbReference type="InterPro" id="IPR017938">
    <property type="entry name" value="Riboflavin_synthase-like_b-brl"/>
</dbReference>
<protein>
    <submittedName>
        <fullName evidence="4">Ferredoxin</fullName>
    </submittedName>
</protein>
<dbReference type="PROSITE" id="PS51085">
    <property type="entry name" value="2FE2S_FER_2"/>
    <property type="match status" value="1"/>
</dbReference>
<dbReference type="InterPro" id="IPR001709">
    <property type="entry name" value="Flavoprot_Pyr_Nucl_cyt_Rdtase"/>
</dbReference>
<dbReference type="CDD" id="cd00207">
    <property type="entry name" value="fer2"/>
    <property type="match status" value="1"/>
</dbReference>
<dbReference type="SUPFAM" id="SSF54292">
    <property type="entry name" value="2Fe-2S ferredoxin-like"/>
    <property type="match status" value="1"/>
</dbReference>
<dbReference type="EMBL" id="BSEC01000004">
    <property type="protein sequence ID" value="GLI95657.1"/>
    <property type="molecule type" value="Genomic_DNA"/>
</dbReference>
<evidence type="ECO:0000313" key="4">
    <source>
        <dbReference type="EMBL" id="GLI95657.1"/>
    </source>
</evidence>
<keyword evidence="5" id="KW-1185">Reference proteome</keyword>
<sequence>MTLLTYREAAIEIEPGEDVLSALLRAEIDAPHSCRSGVCQSCLHRAVEGNPPAAAQQGLSNAQKALGYFLACVCVPDTPLTIVPAQEAGTRSEAVVHSIDRLSGDVVRLRLEHDPVFAYRPGQFLELIADDGLGRHYSLASLPEEDPFVELHIRLHPGGRMSRFIAEELAPGRRLHIAGPLGTCIYEGVDPDQPMALIGSGTGLAPLIGVLRDALRRGHRGPIRLYHGARERDGLYLHDHLWALTKRHTNLHYVPRVLSDSGPHGGDVAAAALEHENALPHTAFFLCGGEKLVGRLKRDLFLKGASLKQMRTDTFLPAGSGR</sequence>
<dbReference type="GO" id="GO:0016491">
    <property type="term" value="F:oxidoreductase activity"/>
    <property type="evidence" value="ECO:0007669"/>
    <property type="project" value="InterPro"/>
</dbReference>
<evidence type="ECO:0000256" key="1">
    <source>
        <dbReference type="ARBA" id="ARBA00034078"/>
    </source>
</evidence>
<dbReference type="GO" id="GO:0051536">
    <property type="term" value="F:iron-sulfur cluster binding"/>
    <property type="evidence" value="ECO:0007669"/>
    <property type="project" value="InterPro"/>
</dbReference>
<dbReference type="PRINTS" id="PR00410">
    <property type="entry name" value="PHEHYDRXLASE"/>
</dbReference>
<dbReference type="Pfam" id="PF00970">
    <property type="entry name" value="FAD_binding_6"/>
    <property type="match status" value="1"/>
</dbReference>
<dbReference type="InterPro" id="IPR050415">
    <property type="entry name" value="MRET"/>
</dbReference>
<dbReference type="InterPro" id="IPR001041">
    <property type="entry name" value="2Fe-2S_ferredoxin-type"/>
</dbReference>
<feature type="domain" description="2Fe-2S ferredoxin-type" evidence="2">
    <location>
        <begin position="1"/>
        <end position="88"/>
    </location>
</feature>
<dbReference type="InterPro" id="IPR036010">
    <property type="entry name" value="2Fe-2S_ferredoxin-like_sf"/>
</dbReference>
<accession>A0A9W6GZ46</accession>
<dbReference type="SUPFAM" id="SSF63380">
    <property type="entry name" value="Riboflavin synthase domain-like"/>
    <property type="match status" value="1"/>
</dbReference>
<proteinExistence type="predicted"/>
<dbReference type="Gene3D" id="2.40.30.10">
    <property type="entry name" value="Translation factors"/>
    <property type="match status" value="1"/>
</dbReference>
<comment type="cofactor">
    <cofactor evidence="1">
        <name>[2Fe-2S] cluster</name>
        <dbReference type="ChEBI" id="CHEBI:190135"/>
    </cofactor>
</comment>
<evidence type="ECO:0000259" key="3">
    <source>
        <dbReference type="PROSITE" id="PS51384"/>
    </source>
</evidence>
<organism evidence="4 5">
    <name type="scientific">Methylocystis echinoides</name>
    <dbReference type="NCBI Taxonomy" id="29468"/>
    <lineage>
        <taxon>Bacteria</taxon>
        <taxon>Pseudomonadati</taxon>
        <taxon>Pseudomonadota</taxon>
        <taxon>Alphaproteobacteria</taxon>
        <taxon>Hyphomicrobiales</taxon>
        <taxon>Methylocystaceae</taxon>
        <taxon>Methylocystis</taxon>
    </lineage>
</organism>
<dbReference type="PANTHER" id="PTHR47354">
    <property type="entry name" value="NADH OXIDOREDUCTASE HCR"/>
    <property type="match status" value="1"/>
</dbReference>
<dbReference type="Gene3D" id="3.10.20.30">
    <property type="match status" value="1"/>
</dbReference>
<dbReference type="InterPro" id="IPR017927">
    <property type="entry name" value="FAD-bd_FR_type"/>
</dbReference>
<gene>
    <name evidence="4" type="ORF">LMG27198_46490</name>
</gene>
<dbReference type="InterPro" id="IPR008333">
    <property type="entry name" value="Cbr1-like_FAD-bd_dom"/>
</dbReference>
<dbReference type="Pfam" id="PF00175">
    <property type="entry name" value="NAD_binding_1"/>
    <property type="match status" value="1"/>
</dbReference>
<dbReference type="RefSeq" id="WP_281806543.1">
    <property type="nucleotide sequence ID" value="NZ_BSEC01000004.1"/>
</dbReference>
<dbReference type="PROSITE" id="PS51384">
    <property type="entry name" value="FAD_FR"/>
    <property type="match status" value="1"/>
</dbReference>
<dbReference type="PRINTS" id="PR00371">
    <property type="entry name" value="FPNCR"/>
</dbReference>
<dbReference type="AlphaFoldDB" id="A0A9W6GZ46"/>
<feature type="domain" description="FAD-binding FR-type" evidence="3">
    <location>
        <begin position="89"/>
        <end position="187"/>
    </location>
</feature>
<dbReference type="Proteomes" id="UP001144323">
    <property type="component" value="Unassembled WGS sequence"/>
</dbReference>
<dbReference type="PANTHER" id="PTHR47354:SF3">
    <property type="entry name" value="OXIDOREDUCTASE-RELATED"/>
    <property type="match status" value="1"/>
</dbReference>
<evidence type="ECO:0000259" key="2">
    <source>
        <dbReference type="PROSITE" id="PS51085"/>
    </source>
</evidence>
<name>A0A9W6GZ46_9HYPH</name>
<dbReference type="SUPFAM" id="SSF52343">
    <property type="entry name" value="Ferredoxin reductase-like, C-terminal NADP-linked domain"/>
    <property type="match status" value="1"/>
</dbReference>
<evidence type="ECO:0000313" key="5">
    <source>
        <dbReference type="Proteomes" id="UP001144323"/>
    </source>
</evidence>
<reference evidence="4" key="1">
    <citation type="journal article" date="2023" name="Int. J. Syst. Evol. Microbiol.">
        <title>Methylocystis iwaonis sp. nov., a type II methane-oxidizing bacterium from surface soil of a rice paddy field in Japan, and emended description of the genus Methylocystis (ex Whittenbury et al. 1970) Bowman et al. 1993.</title>
        <authorList>
            <person name="Kaise H."/>
            <person name="Sawadogo J.B."/>
            <person name="Alam M.S."/>
            <person name="Ueno C."/>
            <person name="Dianou D."/>
            <person name="Shinjo R."/>
            <person name="Asakawa S."/>
        </authorList>
    </citation>
    <scope>NUCLEOTIDE SEQUENCE</scope>
    <source>
        <strain evidence="4">LMG27198</strain>
    </source>
</reference>
<dbReference type="InterPro" id="IPR012675">
    <property type="entry name" value="Beta-grasp_dom_sf"/>
</dbReference>